<organism evidence="2 3">
    <name type="scientific">Rhodoplanes azumiensis</name>
    <dbReference type="NCBI Taxonomy" id="1897628"/>
    <lineage>
        <taxon>Bacteria</taxon>
        <taxon>Pseudomonadati</taxon>
        <taxon>Pseudomonadota</taxon>
        <taxon>Alphaproteobacteria</taxon>
        <taxon>Hyphomicrobiales</taxon>
        <taxon>Nitrobacteraceae</taxon>
        <taxon>Rhodoplanes</taxon>
    </lineage>
</organism>
<proteinExistence type="predicted"/>
<comment type="caution">
    <text evidence="2">The sequence shown here is derived from an EMBL/GenBank/DDBJ whole genome shotgun (WGS) entry which is preliminary data.</text>
</comment>
<evidence type="ECO:0000313" key="3">
    <source>
        <dbReference type="Proteomes" id="UP001597314"/>
    </source>
</evidence>
<feature type="signal peptide" evidence="1">
    <location>
        <begin position="1"/>
        <end position="29"/>
    </location>
</feature>
<sequence>MTRTGIMLAAACAATVVATTVSFAPAASAQAPSPHRHAHARVAPPAYGYSWRPGYGWYVSYRTRLPGARAGFVPVAGPVPYGAYGPVGWATPYQDGTIYATDARRVYAYPTYVVPTATAVTYGTGCVAMSACAWTLGGWR</sequence>
<dbReference type="EMBL" id="JBHUIW010000007">
    <property type="protein sequence ID" value="MFD2182141.1"/>
    <property type="molecule type" value="Genomic_DNA"/>
</dbReference>
<protein>
    <submittedName>
        <fullName evidence="2">Uncharacterized protein</fullName>
    </submittedName>
</protein>
<evidence type="ECO:0000313" key="2">
    <source>
        <dbReference type="EMBL" id="MFD2182141.1"/>
    </source>
</evidence>
<dbReference type="Proteomes" id="UP001597314">
    <property type="component" value="Unassembled WGS sequence"/>
</dbReference>
<reference evidence="3" key="1">
    <citation type="journal article" date="2019" name="Int. J. Syst. Evol. Microbiol.">
        <title>The Global Catalogue of Microorganisms (GCM) 10K type strain sequencing project: providing services to taxonomists for standard genome sequencing and annotation.</title>
        <authorList>
            <consortium name="The Broad Institute Genomics Platform"/>
            <consortium name="The Broad Institute Genome Sequencing Center for Infectious Disease"/>
            <person name="Wu L."/>
            <person name="Ma J."/>
        </authorList>
    </citation>
    <scope>NUCLEOTIDE SEQUENCE [LARGE SCALE GENOMIC DNA]</scope>
    <source>
        <strain evidence="3">CGMCC 1.6774</strain>
    </source>
</reference>
<accession>A0ABW5AIW3</accession>
<feature type="chain" id="PRO_5047030602" evidence="1">
    <location>
        <begin position="30"/>
        <end position="140"/>
    </location>
</feature>
<name>A0ABW5AIW3_9BRAD</name>
<dbReference type="RefSeq" id="WP_378477323.1">
    <property type="nucleotide sequence ID" value="NZ_JBHUIW010000007.1"/>
</dbReference>
<keyword evidence="1" id="KW-0732">Signal</keyword>
<evidence type="ECO:0000256" key="1">
    <source>
        <dbReference type="SAM" id="SignalP"/>
    </source>
</evidence>
<keyword evidence="3" id="KW-1185">Reference proteome</keyword>
<gene>
    <name evidence="2" type="ORF">ACFSOX_08255</name>
</gene>